<feature type="region of interest" description="Disordered" evidence="1">
    <location>
        <begin position="1"/>
        <end position="36"/>
    </location>
</feature>
<evidence type="ECO:0000313" key="3">
    <source>
        <dbReference type="Proteomes" id="UP000566819"/>
    </source>
</evidence>
<reference evidence="2 3" key="1">
    <citation type="submission" date="2020-03" db="EMBL/GenBank/DDBJ databases">
        <title>Draft Genome Sequence of Cudoniella acicularis.</title>
        <authorList>
            <person name="Buettner E."/>
            <person name="Kellner H."/>
        </authorList>
    </citation>
    <scope>NUCLEOTIDE SEQUENCE [LARGE SCALE GENOMIC DNA]</scope>
    <source>
        <strain evidence="2 3">DSM 108380</strain>
    </source>
</reference>
<dbReference type="GO" id="GO:0001228">
    <property type="term" value="F:DNA-binding transcription activator activity, RNA polymerase II-specific"/>
    <property type="evidence" value="ECO:0007669"/>
    <property type="project" value="TreeGrafter"/>
</dbReference>
<dbReference type="AlphaFoldDB" id="A0A8H4QUX6"/>
<accession>A0A8H4QUX6</accession>
<organism evidence="2 3">
    <name type="scientific">Cudoniella acicularis</name>
    <dbReference type="NCBI Taxonomy" id="354080"/>
    <lineage>
        <taxon>Eukaryota</taxon>
        <taxon>Fungi</taxon>
        <taxon>Dikarya</taxon>
        <taxon>Ascomycota</taxon>
        <taxon>Pezizomycotina</taxon>
        <taxon>Leotiomycetes</taxon>
        <taxon>Helotiales</taxon>
        <taxon>Tricladiaceae</taxon>
        <taxon>Cudoniella</taxon>
    </lineage>
</organism>
<evidence type="ECO:0000256" key="1">
    <source>
        <dbReference type="SAM" id="MobiDB-lite"/>
    </source>
</evidence>
<protein>
    <submittedName>
        <fullName evidence="2">Uncharacterized protein</fullName>
    </submittedName>
</protein>
<name>A0A8H4QUX6_9HELO</name>
<dbReference type="InterPro" id="IPR021858">
    <property type="entry name" value="Fun_TF"/>
</dbReference>
<dbReference type="EMBL" id="JAAMPI010002172">
    <property type="protein sequence ID" value="KAF4617944.1"/>
    <property type="molecule type" value="Genomic_DNA"/>
</dbReference>
<feature type="compositionally biased region" description="Basic residues" evidence="1">
    <location>
        <begin position="25"/>
        <end position="36"/>
    </location>
</feature>
<feature type="region of interest" description="Disordered" evidence="1">
    <location>
        <begin position="400"/>
        <end position="419"/>
    </location>
</feature>
<dbReference type="PANTHER" id="PTHR47784">
    <property type="entry name" value="STEROL UPTAKE CONTROL PROTEIN 2"/>
    <property type="match status" value="1"/>
</dbReference>
<gene>
    <name evidence="2" type="ORF">G7Y89_g15039</name>
</gene>
<keyword evidence="3" id="KW-1185">Reference proteome</keyword>
<dbReference type="Proteomes" id="UP000566819">
    <property type="component" value="Unassembled WGS sequence"/>
</dbReference>
<dbReference type="InterPro" id="IPR053157">
    <property type="entry name" value="Sterol_Uptake_Regulator"/>
</dbReference>
<evidence type="ECO:0000313" key="2">
    <source>
        <dbReference type="EMBL" id="KAF4617944.1"/>
    </source>
</evidence>
<dbReference type="OrthoDB" id="416217at2759"/>
<comment type="caution">
    <text evidence="2">The sequence shown here is derived from an EMBL/GenBank/DDBJ whole genome shotgun (WGS) entry which is preliminary data.</text>
</comment>
<sequence>MASKNESRRTATGCLGAQKQGNGPRKGHRKSRQGCHNCKRRKIKANFQATENFKQIAESDNYITDISISMSPQQPITLHETQIYSLTDMRLFHHYLVAAYPHLPVRNDNVWLTYITPIGHQYDYVMHALLALSASHLNKLTTSDLASTAKSHRLAAIKGLNSVLDQPVTTAEQGDAILATCYSLLMQSWYMDDGLPTFLVMTRSCDLVTRQIQQQEVGSILAQENLDSRIERMRPRLNGAPTFSVECIRSSLISLNAVQSLYLRTFEKHLWTSLQDCFISLASSPAQAYQSFLEIEKSLTGMESSELEQLMDPCRITSQLLLAHFVALQLIMRPIACRERKVHTVTMYGIRMDSWISEIRKRVKPEYQHILEWPLLISRLHSEKCLESYTLAQDREISSPTSLSASNHDRPLVGGPLSV</sequence>
<proteinExistence type="predicted"/>
<dbReference type="PANTHER" id="PTHR47784:SF7">
    <property type="entry name" value="ZN(II)2CYS6 TRANSCRIPTION FACTOR (EUROFUNG)"/>
    <property type="match status" value="1"/>
</dbReference>
<dbReference type="Pfam" id="PF11951">
    <property type="entry name" value="Fungal_trans_2"/>
    <property type="match status" value="1"/>
</dbReference>